<proteinExistence type="predicted"/>
<accession>A0A5C7GGP4</accession>
<dbReference type="AlphaFoldDB" id="A0A5C7GGP4"/>
<dbReference type="GO" id="GO:0005975">
    <property type="term" value="P:carbohydrate metabolic process"/>
    <property type="evidence" value="ECO:0007669"/>
    <property type="project" value="InterPro"/>
</dbReference>
<sequence>MRHYLLFLIAITLFYNCQEQEEKILIPSPNEVLKITEKVANWQIETFEEMGKYRALPSPDKRKKWHNRDKHHELEWTNAALYSGMFELTKVSHYPKYINWLATIGQKNKWQLYNRMYHADDHAVGQLYLSLNQNIRFRRSASIEPTKVRFDSIMKSEKGKEYQWDWCDALFMAPPVWARLAKVTKDSTYLEYMDKQYRMTYEELWDTEEQLFFRDKSYLDKKEKNGEEIFWSRGNGWVFGGLALMLPDLPKNWESKPFYENLFKQLAQTLVKTQRPDGTWSGGVLGDLKDYPIVETSGSSFFAYGIAWGINNGLLDKATYEPVLFKAWNALTKCVNDDGMLGYVQPIGAAPGESFKDYTEVYGIGAFLAAGSELHTYLNKFHPLARDNQYQTFMKDGGWCWYQDPRAIISNGKLLISGLSGQSGDVRLGVYDLKSEKNDSTLTMHKNFQRDDHNVPALYQRPGKSVLAVWAKHGNEKVHHFNISTSNDYLKWGEPKKIEHTYNHKNGVTYMNLYYVKNEGKLYNFFRSGLTFNPSFVTSEDHGETWGNSTHFIANDIKGYQRPYARYYQKDENTVAVSYTDGHPRQYGNNLFYAEFTNGAFFKADGTKIKNLSDGVLRASEGEKVYTGSDTFTKTIVQESVPNSAWTCAMATDKGNNPHLGYTLYLSDSDHRYRIASWNGEKWIDREIAYAGKCLYKVESSYTGLLAFDPEDPTKVYISSDVDPSTGEDLGGVHEIYEATVGAKDDITSIKWKAITSNSNYRNIRPIVVSNEGYKVLLWLNGPWYDYMNYNSNVQGIILEKPDESS</sequence>
<comment type="caution">
    <text evidence="2">The sequence shown here is derived from an EMBL/GenBank/DDBJ whole genome shotgun (WGS) entry which is preliminary data.</text>
</comment>
<evidence type="ECO:0000313" key="2">
    <source>
        <dbReference type="EMBL" id="TXG35900.1"/>
    </source>
</evidence>
<dbReference type="InterPro" id="IPR008928">
    <property type="entry name" value="6-hairpin_glycosidase_sf"/>
</dbReference>
<keyword evidence="3" id="KW-1185">Reference proteome</keyword>
<protein>
    <submittedName>
        <fullName evidence="2">Glycosyl hydrolase</fullName>
    </submittedName>
</protein>
<dbReference type="OrthoDB" id="258246at2"/>
<dbReference type="PANTHER" id="PTHR33886">
    <property type="entry name" value="UNSATURATED RHAMNOGALACTURONAN HYDROLASE (EUROFUNG)"/>
    <property type="match status" value="1"/>
</dbReference>
<dbReference type="EMBL" id="VRKQ01000014">
    <property type="protein sequence ID" value="TXG35900.1"/>
    <property type="molecule type" value="Genomic_DNA"/>
</dbReference>
<name>A0A5C7GGP4_9FLAO</name>
<dbReference type="PANTHER" id="PTHR33886:SF8">
    <property type="entry name" value="UNSATURATED RHAMNOGALACTURONAN HYDROLASE (EUROFUNG)"/>
    <property type="match status" value="1"/>
</dbReference>
<dbReference type="InterPro" id="IPR010905">
    <property type="entry name" value="Glyco_hydro_88"/>
</dbReference>
<gene>
    <name evidence="2" type="ORF">FUA22_13910</name>
</gene>
<dbReference type="InterPro" id="IPR036278">
    <property type="entry name" value="Sialidase_sf"/>
</dbReference>
<organism evidence="2 3">
    <name type="scientific">Seonamhaeicola maritimus</name>
    <dbReference type="NCBI Taxonomy" id="2591822"/>
    <lineage>
        <taxon>Bacteria</taxon>
        <taxon>Pseudomonadati</taxon>
        <taxon>Bacteroidota</taxon>
        <taxon>Flavobacteriia</taxon>
        <taxon>Flavobacteriales</taxon>
        <taxon>Flavobacteriaceae</taxon>
    </lineage>
</organism>
<evidence type="ECO:0000313" key="3">
    <source>
        <dbReference type="Proteomes" id="UP000321080"/>
    </source>
</evidence>
<keyword evidence="1 2" id="KW-0378">Hydrolase</keyword>
<dbReference type="InterPro" id="IPR052043">
    <property type="entry name" value="PolySaccharide_Degr_Enz"/>
</dbReference>
<dbReference type="Pfam" id="PF07470">
    <property type="entry name" value="Glyco_hydro_88"/>
    <property type="match status" value="1"/>
</dbReference>
<dbReference type="SUPFAM" id="SSF50939">
    <property type="entry name" value="Sialidases"/>
    <property type="match status" value="1"/>
</dbReference>
<dbReference type="RefSeq" id="WP_147769206.1">
    <property type="nucleotide sequence ID" value="NZ_VRKQ01000014.1"/>
</dbReference>
<dbReference type="InterPro" id="IPR012341">
    <property type="entry name" value="6hp_glycosidase-like_sf"/>
</dbReference>
<dbReference type="Gene3D" id="1.50.10.10">
    <property type="match status" value="1"/>
</dbReference>
<dbReference type="Proteomes" id="UP000321080">
    <property type="component" value="Unassembled WGS sequence"/>
</dbReference>
<dbReference type="SUPFAM" id="SSF48208">
    <property type="entry name" value="Six-hairpin glycosidases"/>
    <property type="match status" value="1"/>
</dbReference>
<dbReference type="GO" id="GO:0016787">
    <property type="term" value="F:hydrolase activity"/>
    <property type="evidence" value="ECO:0007669"/>
    <property type="project" value="UniProtKB-KW"/>
</dbReference>
<dbReference type="CDD" id="cd15482">
    <property type="entry name" value="Sialidase_non-viral"/>
    <property type="match status" value="1"/>
</dbReference>
<evidence type="ECO:0000256" key="1">
    <source>
        <dbReference type="ARBA" id="ARBA00022801"/>
    </source>
</evidence>
<reference evidence="2 3" key="1">
    <citation type="submission" date="2019-08" db="EMBL/GenBank/DDBJ databases">
        <title>Seonamhaeicola sediminis sp. nov., isolated from marine sediment.</title>
        <authorList>
            <person name="Cao W.R."/>
        </authorList>
    </citation>
    <scope>NUCLEOTIDE SEQUENCE [LARGE SCALE GENOMIC DNA]</scope>
    <source>
        <strain evidence="2 3">1505</strain>
    </source>
</reference>